<sequence>MEKKIFWLTFFILSIMADALLGLWWGLLASIPLIFVSWWIAYRSGWFD</sequence>
<evidence type="ECO:0000313" key="3">
    <source>
        <dbReference type="Proteomes" id="UP000779809"/>
    </source>
</evidence>
<dbReference type="EMBL" id="JACPNR010000004">
    <property type="protein sequence ID" value="MBI2677620.1"/>
    <property type="molecule type" value="Genomic_DNA"/>
</dbReference>
<evidence type="ECO:0000256" key="1">
    <source>
        <dbReference type="SAM" id="Phobius"/>
    </source>
</evidence>
<dbReference type="Proteomes" id="UP000779809">
    <property type="component" value="Unassembled WGS sequence"/>
</dbReference>
<keyword evidence="1" id="KW-0472">Membrane</keyword>
<accession>A0A932EQ46</accession>
<feature type="transmembrane region" description="Helical" evidence="1">
    <location>
        <begin position="7"/>
        <end position="40"/>
    </location>
</feature>
<proteinExistence type="predicted"/>
<keyword evidence="1" id="KW-0812">Transmembrane</keyword>
<keyword evidence="1" id="KW-1133">Transmembrane helix</keyword>
<comment type="caution">
    <text evidence="2">The sequence shown here is derived from an EMBL/GenBank/DDBJ whole genome shotgun (WGS) entry which is preliminary data.</text>
</comment>
<dbReference type="AlphaFoldDB" id="A0A932EQ46"/>
<protein>
    <submittedName>
        <fullName evidence="2">Uncharacterized protein</fullName>
    </submittedName>
</protein>
<organism evidence="2 3">
    <name type="scientific">Candidatus Korobacter versatilis</name>
    <dbReference type="NCBI Taxonomy" id="658062"/>
    <lineage>
        <taxon>Bacteria</taxon>
        <taxon>Pseudomonadati</taxon>
        <taxon>Acidobacteriota</taxon>
        <taxon>Terriglobia</taxon>
        <taxon>Terriglobales</taxon>
        <taxon>Candidatus Korobacteraceae</taxon>
        <taxon>Candidatus Korobacter</taxon>
    </lineage>
</organism>
<gene>
    <name evidence="2" type="ORF">HYX28_02445</name>
</gene>
<reference evidence="2" key="1">
    <citation type="submission" date="2020-07" db="EMBL/GenBank/DDBJ databases">
        <title>Huge and variable diversity of episymbiotic CPR bacteria and DPANN archaea in groundwater ecosystems.</title>
        <authorList>
            <person name="He C.Y."/>
            <person name="Keren R."/>
            <person name="Whittaker M."/>
            <person name="Farag I.F."/>
            <person name="Doudna J."/>
            <person name="Cate J.H.D."/>
            <person name="Banfield J.F."/>
        </authorList>
    </citation>
    <scope>NUCLEOTIDE SEQUENCE</scope>
    <source>
        <strain evidence="2">NC_groundwater_580_Pr5_B-0.1um_64_19</strain>
    </source>
</reference>
<evidence type="ECO:0000313" key="2">
    <source>
        <dbReference type="EMBL" id="MBI2677620.1"/>
    </source>
</evidence>
<name>A0A932EQ46_9BACT</name>